<dbReference type="SMART" id="SM00086">
    <property type="entry name" value="PAC"/>
    <property type="match status" value="2"/>
</dbReference>
<dbReference type="CDD" id="cd12915">
    <property type="entry name" value="PDC2_DGC_like"/>
    <property type="match status" value="1"/>
</dbReference>
<dbReference type="CDD" id="cd00130">
    <property type="entry name" value="PAS"/>
    <property type="match status" value="2"/>
</dbReference>
<dbReference type="Proteomes" id="UP000601597">
    <property type="component" value="Unassembled WGS sequence"/>
</dbReference>
<keyword evidence="1" id="KW-0418">Kinase</keyword>
<dbReference type="PANTHER" id="PTHR44757:SF2">
    <property type="entry name" value="BIOFILM ARCHITECTURE MAINTENANCE PROTEIN MBAA"/>
    <property type="match status" value="1"/>
</dbReference>
<dbReference type="PANTHER" id="PTHR44757">
    <property type="entry name" value="DIGUANYLATE CYCLASE DGCP"/>
    <property type="match status" value="1"/>
</dbReference>
<dbReference type="InterPro" id="IPR001633">
    <property type="entry name" value="EAL_dom"/>
</dbReference>
<dbReference type="Gene3D" id="3.30.450.20">
    <property type="entry name" value="PAS domain"/>
    <property type="match status" value="3"/>
</dbReference>
<dbReference type="SUPFAM" id="SSF55073">
    <property type="entry name" value="Nucleotide cyclase"/>
    <property type="match status" value="1"/>
</dbReference>
<keyword evidence="2" id="KW-1133">Transmembrane helix</keyword>
<keyword evidence="8" id="KW-1185">Reference proteome</keyword>
<evidence type="ECO:0000256" key="2">
    <source>
        <dbReference type="SAM" id="Phobius"/>
    </source>
</evidence>
<keyword evidence="2" id="KW-0472">Membrane</keyword>
<dbReference type="CDD" id="cd01948">
    <property type="entry name" value="EAL"/>
    <property type="match status" value="1"/>
</dbReference>
<dbReference type="InterPro" id="IPR000700">
    <property type="entry name" value="PAS-assoc_C"/>
</dbReference>
<evidence type="ECO:0000259" key="4">
    <source>
        <dbReference type="PROSITE" id="PS50113"/>
    </source>
</evidence>
<dbReference type="EMBL" id="BMXV01000005">
    <property type="protein sequence ID" value="GGY74680.1"/>
    <property type="molecule type" value="Genomic_DNA"/>
</dbReference>
<dbReference type="InterPro" id="IPR052155">
    <property type="entry name" value="Biofilm_reg_signaling"/>
</dbReference>
<dbReference type="SMART" id="SM00052">
    <property type="entry name" value="EAL"/>
    <property type="match status" value="1"/>
</dbReference>
<dbReference type="Pfam" id="PF00990">
    <property type="entry name" value="GGDEF"/>
    <property type="match status" value="1"/>
</dbReference>
<feature type="transmembrane region" description="Helical" evidence="2">
    <location>
        <begin position="197"/>
        <end position="219"/>
    </location>
</feature>
<dbReference type="PROSITE" id="PS50112">
    <property type="entry name" value="PAS"/>
    <property type="match status" value="2"/>
</dbReference>
<dbReference type="InterPro" id="IPR043128">
    <property type="entry name" value="Rev_trsase/Diguanyl_cyclase"/>
</dbReference>
<dbReference type="PROSITE" id="PS50113">
    <property type="entry name" value="PAC"/>
    <property type="match status" value="2"/>
</dbReference>
<dbReference type="NCBIfam" id="TIGR00254">
    <property type="entry name" value="GGDEF"/>
    <property type="match status" value="1"/>
</dbReference>
<evidence type="ECO:0000259" key="6">
    <source>
        <dbReference type="PROSITE" id="PS50887"/>
    </source>
</evidence>
<feature type="domain" description="PAC" evidence="4">
    <location>
        <begin position="442"/>
        <end position="494"/>
    </location>
</feature>
<organism evidence="7 8">
    <name type="scientific">Marinobacter zhanjiangensis</name>
    <dbReference type="NCBI Taxonomy" id="578215"/>
    <lineage>
        <taxon>Bacteria</taxon>
        <taxon>Pseudomonadati</taxon>
        <taxon>Pseudomonadota</taxon>
        <taxon>Gammaproteobacteria</taxon>
        <taxon>Pseudomonadales</taxon>
        <taxon>Marinobacteraceae</taxon>
        <taxon>Marinobacter</taxon>
    </lineage>
</organism>
<dbReference type="InterPro" id="IPR035965">
    <property type="entry name" value="PAS-like_dom_sf"/>
</dbReference>
<dbReference type="SMART" id="SM00091">
    <property type="entry name" value="PAS"/>
    <property type="match status" value="2"/>
</dbReference>
<dbReference type="NCBIfam" id="TIGR00229">
    <property type="entry name" value="sensory_box"/>
    <property type="match status" value="2"/>
</dbReference>
<feature type="domain" description="EAL" evidence="5">
    <location>
        <begin position="677"/>
        <end position="926"/>
    </location>
</feature>
<dbReference type="SUPFAM" id="SSF141868">
    <property type="entry name" value="EAL domain-like"/>
    <property type="match status" value="1"/>
</dbReference>
<protein>
    <submittedName>
        <fullName evidence="7">GGDEF domain-containing protein</fullName>
    </submittedName>
</protein>
<dbReference type="Gene3D" id="3.20.20.450">
    <property type="entry name" value="EAL domain"/>
    <property type="match status" value="1"/>
</dbReference>
<evidence type="ECO:0000259" key="5">
    <source>
        <dbReference type="PROSITE" id="PS50883"/>
    </source>
</evidence>
<dbReference type="CDD" id="cd01949">
    <property type="entry name" value="GGDEF"/>
    <property type="match status" value="1"/>
</dbReference>
<dbReference type="InterPro" id="IPR035919">
    <property type="entry name" value="EAL_sf"/>
</dbReference>
<reference evidence="8" key="1">
    <citation type="journal article" date="2019" name="Int. J. Syst. Evol. Microbiol.">
        <title>The Global Catalogue of Microorganisms (GCM) 10K type strain sequencing project: providing services to taxonomists for standard genome sequencing and annotation.</title>
        <authorList>
            <consortium name="The Broad Institute Genomics Platform"/>
            <consortium name="The Broad Institute Genome Sequencing Center for Infectious Disease"/>
            <person name="Wu L."/>
            <person name="Ma J."/>
        </authorList>
    </citation>
    <scope>NUCLEOTIDE SEQUENCE [LARGE SCALE GENOMIC DNA]</scope>
    <source>
        <strain evidence="8">KCTC 22280</strain>
    </source>
</reference>
<gene>
    <name evidence="7" type="ORF">GCM10007071_22310</name>
</gene>
<sequence length="926" mass="103513">MLDKKTQGFQFAFADALFVAGHDGTLLYSSEGSEGETIPAWPFLSDALAGQDGDNLVTPVYIEPGTGRSWIFSMRTLHSDDNAVTGMLVIRQPPAVLAESLASLSLADGQSIAIVDETMALVARLPAGAGTQSVTLGPPRISEPRTQAFIESGQQKAQATVRSPIDGAERFYGFRRVDDAPYIVVVGEKTSVALESWWQSLWVGSTGILLVAIIGLFLLKQFYRRQRAEQGLIHENQERKRLHQVAQSNEARLEALVRSIPDLVLVIDEQGRFVFVHAAEKQQLLMTPDQLIGRHYREVLSPELADRFSEAKSEVLESRETLNFDYHLKVGNELRAFEARVNVLRDEERSYNGFLALVRDVTEQKVREAELRIASAAFETHLGIMITDKQGLILRANHAFTAITGYAEHEVVGKTPAILRSGLQGRAFYNNLWARVLEKGAWEGEIWNRRKNGEVYAEWLTISVVRNSSGAIQNFVGTFHDITRRKEAEREAHRLAFYDTLTGLANKALLEEKIAEVGKANTRQHTNAALLYLDIEQFRAINDSKGYGIGDLTLKALAERLSSIMRETDTLARVGSDEFAVLLPGLHETEKQAARSAERVADKILAMFVRPIEVAGQSVQVEVSIGITLIDDRQSGFEGQLQRAEQATQQAKDQALHRGRKRIAFFDPEIQKQVVQHVLLEEELRAALAQDQLRAYYQPQVQHPDQLMGYEVLLRWQHPERGMVSPAVFIPIAEQSRLILPIGEWVLEKACRQLAAWKDDPATAQLVLAVNVSIVQFQSSEFIEELAQILRQTGAPPAMLKLEVTESLLMDDPDRITRTMKRLRALGVRFSLDDFGTGYSSLSYLRRLPLDQVKIDQSFIREVTTSTASAAIVESMIGLARGLTLDIIAEGVETPEQRDWLVAHGCTYFQGYLFGRPEAEPRPLTD</sequence>
<dbReference type="PROSITE" id="PS50887">
    <property type="entry name" value="GGDEF"/>
    <property type="match status" value="1"/>
</dbReference>
<dbReference type="Pfam" id="PF08448">
    <property type="entry name" value="PAS_4"/>
    <property type="match status" value="1"/>
</dbReference>
<dbReference type="InterPro" id="IPR000160">
    <property type="entry name" value="GGDEF_dom"/>
</dbReference>
<evidence type="ECO:0000256" key="1">
    <source>
        <dbReference type="ARBA" id="ARBA00022777"/>
    </source>
</evidence>
<dbReference type="PROSITE" id="PS50883">
    <property type="entry name" value="EAL"/>
    <property type="match status" value="1"/>
</dbReference>
<dbReference type="Pfam" id="PF13426">
    <property type="entry name" value="PAS_9"/>
    <property type="match status" value="1"/>
</dbReference>
<name>A0ABQ3B2M6_9GAMM</name>
<dbReference type="InterPro" id="IPR001610">
    <property type="entry name" value="PAC"/>
</dbReference>
<accession>A0ABQ3B2M6</accession>
<feature type="domain" description="PAS" evidence="3">
    <location>
        <begin position="249"/>
        <end position="319"/>
    </location>
</feature>
<evidence type="ECO:0000313" key="8">
    <source>
        <dbReference type="Proteomes" id="UP000601597"/>
    </source>
</evidence>
<dbReference type="Gene3D" id="3.30.70.270">
    <property type="match status" value="1"/>
</dbReference>
<dbReference type="SUPFAM" id="SSF55785">
    <property type="entry name" value="PYP-like sensor domain (PAS domain)"/>
    <property type="match status" value="2"/>
</dbReference>
<dbReference type="InterPro" id="IPR029787">
    <property type="entry name" value="Nucleotide_cyclase"/>
</dbReference>
<feature type="domain" description="PAC" evidence="4">
    <location>
        <begin position="320"/>
        <end position="373"/>
    </location>
</feature>
<dbReference type="SMART" id="SM00267">
    <property type="entry name" value="GGDEF"/>
    <property type="match status" value="1"/>
</dbReference>
<comment type="caution">
    <text evidence="7">The sequence shown here is derived from an EMBL/GenBank/DDBJ whole genome shotgun (WGS) entry which is preliminary data.</text>
</comment>
<feature type="domain" description="GGDEF" evidence="6">
    <location>
        <begin position="526"/>
        <end position="668"/>
    </location>
</feature>
<evidence type="ECO:0000259" key="3">
    <source>
        <dbReference type="PROSITE" id="PS50112"/>
    </source>
</evidence>
<keyword evidence="1" id="KW-0808">Transferase</keyword>
<keyword evidence="2" id="KW-0812">Transmembrane</keyword>
<feature type="domain" description="PAS" evidence="3">
    <location>
        <begin position="384"/>
        <end position="415"/>
    </location>
</feature>
<dbReference type="InterPro" id="IPR013656">
    <property type="entry name" value="PAS_4"/>
</dbReference>
<dbReference type="InterPro" id="IPR000014">
    <property type="entry name" value="PAS"/>
</dbReference>
<proteinExistence type="predicted"/>
<evidence type="ECO:0000313" key="7">
    <source>
        <dbReference type="EMBL" id="GGY74680.1"/>
    </source>
</evidence>
<dbReference type="Pfam" id="PF00563">
    <property type="entry name" value="EAL"/>
    <property type="match status" value="1"/>
</dbReference>